<evidence type="ECO:0000256" key="2">
    <source>
        <dbReference type="ARBA" id="ARBA00022694"/>
    </source>
</evidence>
<dbReference type="EMBL" id="VXIT01000023">
    <property type="protein sequence ID" value="KAA6406704.1"/>
    <property type="molecule type" value="Genomic_DNA"/>
</dbReference>
<evidence type="ECO:0000313" key="5">
    <source>
        <dbReference type="Proteomes" id="UP000324767"/>
    </source>
</evidence>
<dbReference type="OrthoDB" id="408683at2759"/>
<comment type="caution">
    <text evidence="4">The sequence shown here is derived from an EMBL/GenBank/DDBJ whole genome shotgun (WGS) entry which is preliminary data.</text>
</comment>
<evidence type="ECO:0000259" key="3">
    <source>
        <dbReference type="Pfam" id="PF12928"/>
    </source>
</evidence>
<dbReference type="Pfam" id="PF12928">
    <property type="entry name" value="tRNA_int_end_N2"/>
    <property type="match status" value="1"/>
</dbReference>
<organism evidence="4 5">
    <name type="scientific">Lasallia pustulata</name>
    <dbReference type="NCBI Taxonomy" id="136370"/>
    <lineage>
        <taxon>Eukaryota</taxon>
        <taxon>Fungi</taxon>
        <taxon>Dikarya</taxon>
        <taxon>Ascomycota</taxon>
        <taxon>Pezizomycotina</taxon>
        <taxon>Lecanoromycetes</taxon>
        <taxon>OSLEUM clade</taxon>
        <taxon>Umbilicariomycetidae</taxon>
        <taxon>Umbilicariales</taxon>
        <taxon>Umbilicariaceae</taxon>
        <taxon>Lasallia</taxon>
    </lineage>
</organism>
<dbReference type="InterPro" id="IPR024337">
    <property type="entry name" value="tRNA_splic_suSen54"/>
</dbReference>
<evidence type="ECO:0000313" key="4">
    <source>
        <dbReference type="EMBL" id="KAA6406704.1"/>
    </source>
</evidence>
<evidence type="ECO:0000256" key="1">
    <source>
        <dbReference type="ARBA" id="ARBA00005736"/>
    </source>
</evidence>
<dbReference type="InterPro" id="IPR024336">
    <property type="entry name" value="tRNA_splic_suSen54_N"/>
</dbReference>
<comment type="similarity">
    <text evidence="1">Belongs to the SEN54 family.</text>
</comment>
<protein>
    <recommendedName>
        <fullName evidence="3">tRNA-splicing endonuclease subunit Sen54 N-terminal domain-containing protein</fullName>
    </recommendedName>
</protein>
<name>A0A5M8PCP0_9LECA</name>
<accession>A0A5M8PCP0</accession>
<feature type="domain" description="tRNA-splicing endonuclease subunit Sen54 N-terminal" evidence="3">
    <location>
        <begin position="3"/>
        <end position="69"/>
    </location>
</feature>
<dbReference type="PANTHER" id="PTHR21027">
    <property type="entry name" value="TRNA-SPLICING ENDONUCLEASE SUBUNIT SEN54"/>
    <property type="match status" value="1"/>
</dbReference>
<sequence>MHLALSHPRARPAKQNIIGTYTPHTGETVVASAKGQHFRTMGRADRRGEVRLAPEETLYLLERGSLDVRLGDGDGAGWVVGLQAAYAMLVGKGGVSLERYAVYAGLKRSGYVVLRGPGGRGRRGAGGVVEETGAEAGEKERESLYVWLWRWLLERKPKPPPPFGPLVGKGLYRSYSDIYRLLSIIPYHDPTLPTARETQKTDDKLKPVHWDSDTAEPPRLPPLRPCFHVWKPRPDFKKSSPGPPDFRIAVLNARESEFPVLEQLDELLQSVPYDPPPKGIEKQTYHKLKHGYRNVILAVVDQGVGKIVRKAVERWREKRGAKGWKREGKGKIAWKEDVSAWNTVGASVER</sequence>
<dbReference type="AlphaFoldDB" id="A0A5M8PCP0"/>
<dbReference type="Proteomes" id="UP000324767">
    <property type="component" value="Unassembled WGS sequence"/>
</dbReference>
<dbReference type="GO" id="GO:0000379">
    <property type="term" value="P:tRNA-type intron splice site recognition and cleavage"/>
    <property type="evidence" value="ECO:0007669"/>
    <property type="project" value="TreeGrafter"/>
</dbReference>
<dbReference type="PANTHER" id="PTHR21027:SF1">
    <property type="entry name" value="TRNA-SPLICING ENDONUCLEASE SUBUNIT SEN54"/>
    <property type="match status" value="1"/>
</dbReference>
<dbReference type="GO" id="GO:0000214">
    <property type="term" value="C:tRNA-intron endonuclease complex"/>
    <property type="evidence" value="ECO:0007669"/>
    <property type="project" value="TreeGrafter"/>
</dbReference>
<proteinExistence type="inferred from homology"/>
<reference evidence="4 5" key="1">
    <citation type="submission" date="2019-09" db="EMBL/GenBank/DDBJ databases">
        <title>The hologenome of the rock-dwelling lichen Lasallia pustulata.</title>
        <authorList>
            <person name="Greshake Tzovaras B."/>
            <person name="Segers F."/>
            <person name="Bicker A."/>
            <person name="Dal Grande F."/>
            <person name="Otte J."/>
            <person name="Hankeln T."/>
            <person name="Schmitt I."/>
            <person name="Ebersberger I."/>
        </authorList>
    </citation>
    <scope>NUCLEOTIDE SEQUENCE [LARGE SCALE GENOMIC DNA]</scope>
    <source>
        <strain evidence="4">A1-1</strain>
    </source>
</reference>
<keyword evidence="2" id="KW-0819">tRNA processing</keyword>
<gene>
    <name evidence="4" type="ORF">FRX48_09427</name>
</gene>